<keyword evidence="1" id="KW-0472">Membrane</keyword>
<keyword evidence="4" id="KW-1185">Reference proteome</keyword>
<dbReference type="EMBL" id="BAABHB010000014">
    <property type="protein sequence ID" value="GAA4416962.1"/>
    <property type="molecule type" value="Genomic_DNA"/>
</dbReference>
<name>A0ABP8KWF1_9BACT</name>
<keyword evidence="1" id="KW-1133">Transmembrane helix</keyword>
<evidence type="ECO:0000313" key="4">
    <source>
        <dbReference type="Proteomes" id="UP001500936"/>
    </source>
</evidence>
<dbReference type="Proteomes" id="UP001500936">
    <property type="component" value="Unassembled WGS sequence"/>
</dbReference>
<comment type="caution">
    <text evidence="3">The sequence shown here is derived from an EMBL/GenBank/DDBJ whole genome shotgun (WGS) entry which is preliminary data.</text>
</comment>
<keyword evidence="1" id="KW-0812">Transmembrane</keyword>
<protein>
    <recommendedName>
        <fullName evidence="2">DUF4350 domain-containing protein</fullName>
    </recommendedName>
</protein>
<evidence type="ECO:0000259" key="2">
    <source>
        <dbReference type="Pfam" id="PF14258"/>
    </source>
</evidence>
<proteinExistence type="predicted"/>
<sequence length="395" mass="45913">MRPNKYLLILLATVIGYTLFEYYRPKPIDWKESYMNKDKIPFGTRALYELLPDIMQQRLVTSLRIPIYNHLSKRTVSIPGNYIFVCRGFAASQSDIRLLLRYVNQGSDVFISAYYFPDSLANVLGFRTEEKAPKLVDTALVNNFTNPALRKPGGYIFRHDDGRNYLALTRPAGITVLGRNARREPVFIQIRHGQGHFYIHNLPLAFTNYYVLNPATSEYAFKALSYLPPRPTYWDEFMKQGRFDEDQESVFRFIFTQPALIWAYYLVLFGLLLYAIFAGKRTQRIIPVVEPPRNTSLEFVQTIGRLYFHQGDHDNLARKKIQYFLAYVREQFGLNTTVLDKSFAETLARKSGVPDEDVTALVRRIDAARRSTLLSEYELLSLNQQIESFYQHVNT</sequence>
<accession>A0ABP8KWF1</accession>
<reference evidence="4" key="1">
    <citation type="journal article" date="2019" name="Int. J. Syst. Evol. Microbiol.">
        <title>The Global Catalogue of Microorganisms (GCM) 10K type strain sequencing project: providing services to taxonomists for standard genome sequencing and annotation.</title>
        <authorList>
            <consortium name="The Broad Institute Genomics Platform"/>
            <consortium name="The Broad Institute Genome Sequencing Center for Infectious Disease"/>
            <person name="Wu L."/>
            <person name="Ma J."/>
        </authorList>
    </citation>
    <scope>NUCLEOTIDE SEQUENCE [LARGE SCALE GENOMIC DNA]</scope>
    <source>
        <strain evidence="4">JCM 17925</strain>
    </source>
</reference>
<evidence type="ECO:0000313" key="3">
    <source>
        <dbReference type="EMBL" id="GAA4416962.1"/>
    </source>
</evidence>
<dbReference type="Pfam" id="PF14258">
    <property type="entry name" value="DUF4350"/>
    <property type="match status" value="1"/>
</dbReference>
<dbReference type="RefSeq" id="WP_345270682.1">
    <property type="nucleotide sequence ID" value="NZ_BAABHB010000014.1"/>
</dbReference>
<dbReference type="InterPro" id="IPR025646">
    <property type="entry name" value="DUF4350"/>
</dbReference>
<gene>
    <name evidence="3" type="ORF">GCM10023187_48950</name>
</gene>
<organism evidence="3 4">
    <name type="scientific">Nibrella viscosa</name>
    <dbReference type="NCBI Taxonomy" id="1084524"/>
    <lineage>
        <taxon>Bacteria</taxon>
        <taxon>Pseudomonadati</taxon>
        <taxon>Bacteroidota</taxon>
        <taxon>Cytophagia</taxon>
        <taxon>Cytophagales</taxon>
        <taxon>Spirosomataceae</taxon>
        <taxon>Nibrella</taxon>
    </lineage>
</organism>
<evidence type="ECO:0000256" key="1">
    <source>
        <dbReference type="SAM" id="Phobius"/>
    </source>
</evidence>
<feature type="domain" description="DUF4350" evidence="2">
    <location>
        <begin position="37"/>
        <end position="221"/>
    </location>
</feature>
<feature type="transmembrane region" description="Helical" evidence="1">
    <location>
        <begin position="259"/>
        <end position="277"/>
    </location>
</feature>